<gene>
    <name evidence="14" type="ORF">Tco_0627267</name>
</gene>
<dbReference type="GO" id="GO:0003964">
    <property type="term" value="F:RNA-directed DNA polymerase activity"/>
    <property type="evidence" value="ECO:0007669"/>
    <property type="project" value="UniProtKB-KW"/>
</dbReference>
<evidence type="ECO:0000256" key="3">
    <source>
        <dbReference type="ARBA" id="ARBA00022695"/>
    </source>
</evidence>
<protein>
    <submittedName>
        <fullName evidence="14">Reverse transcriptase domain-containing protein</fullName>
    </submittedName>
</protein>
<keyword evidence="4" id="KW-0540">Nuclease</keyword>
<dbReference type="PROSITE" id="PS50878">
    <property type="entry name" value="RT_POL"/>
    <property type="match status" value="1"/>
</dbReference>
<keyword evidence="7" id="KW-0238">DNA-binding</keyword>
<dbReference type="InterPro" id="IPR001878">
    <property type="entry name" value="Znf_CCHC"/>
</dbReference>
<feature type="domain" description="Reverse transcriptase" evidence="13">
    <location>
        <begin position="517"/>
        <end position="696"/>
    </location>
</feature>
<evidence type="ECO:0000259" key="12">
    <source>
        <dbReference type="PROSITE" id="PS50158"/>
    </source>
</evidence>
<evidence type="ECO:0000256" key="5">
    <source>
        <dbReference type="ARBA" id="ARBA00022750"/>
    </source>
</evidence>
<dbReference type="InterPro" id="IPR021109">
    <property type="entry name" value="Peptidase_aspartic_dom_sf"/>
</dbReference>
<evidence type="ECO:0000256" key="6">
    <source>
        <dbReference type="ARBA" id="ARBA00022759"/>
    </source>
</evidence>
<dbReference type="InterPro" id="IPR043128">
    <property type="entry name" value="Rev_trsase/Diguanyl_cyclase"/>
</dbReference>
<dbReference type="InterPro" id="IPR005162">
    <property type="entry name" value="Retrotrans_gag_dom"/>
</dbReference>
<dbReference type="InterPro" id="IPR012337">
    <property type="entry name" value="RNaseH-like_sf"/>
</dbReference>
<keyword evidence="1" id="KW-0645">Protease</keyword>
<keyword evidence="8" id="KW-0511">Multifunctional enzyme</keyword>
<accession>A0ABQ4WLZ9</accession>
<reference evidence="14" key="2">
    <citation type="submission" date="2022-01" db="EMBL/GenBank/DDBJ databases">
        <authorList>
            <person name="Yamashiro T."/>
            <person name="Shiraishi A."/>
            <person name="Satake H."/>
            <person name="Nakayama K."/>
        </authorList>
    </citation>
    <scope>NUCLEOTIDE SEQUENCE</scope>
</reference>
<dbReference type="Pfam" id="PF24626">
    <property type="entry name" value="SH3_Tf2-1"/>
    <property type="match status" value="1"/>
</dbReference>
<dbReference type="InterPro" id="IPR043502">
    <property type="entry name" value="DNA/RNA_pol_sf"/>
</dbReference>
<evidence type="ECO:0000256" key="4">
    <source>
        <dbReference type="ARBA" id="ARBA00022722"/>
    </source>
</evidence>
<evidence type="ECO:0000256" key="7">
    <source>
        <dbReference type="ARBA" id="ARBA00023125"/>
    </source>
</evidence>
<dbReference type="SUPFAM" id="SSF57756">
    <property type="entry name" value="Retrovirus zinc finger-like domains"/>
    <property type="match status" value="1"/>
</dbReference>
<evidence type="ECO:0000256" key="10">
    <source>
        <dbReference type="SAM" id="Coils"/>
    </source>
</evidence>
<dbReference type="Gene3D" id="4.10.60.10">
    <property type="entry name" value="Zinc finger, CCHC-type"/>
    <property type="match status" value="2"/>
</dbReference>
<dbReference type="Pfam" id="PF08284">
    <property type="entry name" value="RVP_2"/>
    <property type="match status" value="1"/>
</dbReference>
<keyword evidence="6" id="KW-0255">Endonuclease</keyword>
<keyword evidence="5" id="KW-0064">Aspartyl protease</keyword>
<keyword evidence="6" id="KW-0378">Hydrolase</keyword>
<dbReference type="InterPro" id="IPR041577">
    <property type="entry name" value="RT_RNaseH_2"/>
</dbReference>
<dbReference type="EMBL" id="BQNB010008758">
    <property type="protein sequence ID" value="GJS53905.1"/>
    <property type="molecule type" value="Genomic_DNA"/>
</dbReference>
<dbReference type="InterPro" id="IPR036397">
    <property type="entry name" value="RNaseH_sf"/>
</dbReference>
<dbReference type="InterPro" id="IPR036875">
    <property type="entry name" value="Znf_CCHC_sf"/>
</dbReference>
<evidence type="ECO:0000313" key="15">
    <source>
        <dbReference type="Proteomes" id="UP001151760"/>
    </source>
</evidence>
<evidence type="ECO:0000313" key="14">
    <source>
        <dbReference type="EMBL" id="GJS53905.1"/>
    </source>
</evidence>
<dbReference type="Pfam" id="PF00098">
    <property type="entry name" value="zf-CCHC"/>
    <property type="match status" value="1"/>
</dbReference>
<evidence type="ECO:0000256" key="9">
    <source>
        <dbReference type="PROSITE-ProRule" id="PRU00047"/>
    </source>
</evidence>
<evidence type="ECO:0000256" key="2">
    <source>
        <dbReference type="ARBA" id="ARBA00022679"/>
    </source>
</evidence>
<name>A0ABQ4WLZ9_9ASTR</name>
<feature type="domain" description="CCHC-type" evidence="12">
    <location>
        <begin position="253"/>
        <end position="266"/>
    </location>
</feature>
<evidence type="ECO:0000256" key="1">
    <source>
        <dbReference type="ARBA" id="ARBA00022670"/>
    </source>
</evidence>
<dbReference type="SUPFAM" id="SSF56672">
    <property type="entry name" value="DNA/RNA polymerases"/>
    <property type="match status" value="1"/>
</dbReference>
<reference evidence="14" key="1">
    <citation type="journal article" date="2022" name="Int. J. Mol. Sci.">
        <title>Draft Genome of Tanacetum Coccineum: Genomic Comparison of Closely Related Tanacetum-Family Plants.</title>
        <authorList>
            <person name="Yamashiro T."/>
            <person name="Shiraishi A."/>
            <person name="Nakayama K."/>
            <person name="Satake H."/>
        </authorList>
    </citation>
    <scope>NUCLEOTIDE SEQUENCE</scope>
</reference>
<feature type="coiled-coil region" evidence="10">
    <location>
        <begin position="1427"/>
        <end position="1512"/>
    </location>
</feature>
<dbReference type="Pfam" id="PF00078">
    <property type="entry name" value="RVT_1"/>
    <property type="match status" value="1"/>
</dbReference>
<dbReference type="InterPro" id="IPR050951">
    <property type="entry name" value="Retrovirus_Pol_polyprotein"/>
</dbReference>
<dbReference type="PROSITE" id="PS50158">
    <property type="entry name" value="ZF_CCHC"/>
    <property type="match status" value="2"/>
</dbReference>
<dbReference type="InterPro" id="IPR056924">
    <property type="entry name" value="SH3_Tf2-1"/>
</dbReference>
<dbReference type="CDD" id="cd01647">
    <property type="entry name" value="RT_LTR"/>
    <property type="match status" value="1"/>
</dbReference>
<evidence type="ECO:0000256" key="8">
    <source>
        <dbReference type="ARBA" id="ARBA00023268"/>
    </source>
</evidence>
<feature type="region of interest" description="Disordered" evidence="11">
    <location>
        <begin position="157"/>
        <end position="198"/>
    </location>
</feature>
<dbReference type="Proteomes" id="UP001151760">
    <property type="component" value="Unassembled WGS sequence"/>
</dbReference>
<dbReference type="Gene3D" id="3.30.420.10">
    <property type="entry name" value="Ribonuclease H-like superfamily/Ribonuclease H"/>
    <property type="match status" value="1"/>
</dbReference>
<evidence type="ECO:0000256" key="11">
    <source>
        <dbReference type="SAM" id="MobiDB-lite"/>
    </source>
</evidence>
<dbReference type="Gene3D" id="2.40.70.10">
    <property type="entry name" value="Acid Proteases"/>
    <property type="match status" value="1"/>
</dbReference>
<keyword evidence="10" id="KW-0175">Coiled coil</keyword>
<comment type="caution">
    <text evidence="14">The sequence shown here is derived from an EMBL/GenBank/DDBJ whole genome shotgun (WGS) entry which is preliminary data.</text>
</comment>
<dbReference type="InterPro" id="IPR000477">
    <property type="entry name" value="RT_dom"/>
</dbReference>
<keyword evidence="15" id="KW-1185">Reference proteome</keyword>
<keyword evidence="2" id="KW-0808">Transferase</keyword>
<evidence type="ECO:0000259" key="13">
    <source>
        <dbReference type="PROSITE" id="PS50878"/>
    </source>
</evidence>
<dbReference type="SUPFAM" id="SSF50630">
    <property type="entry name" value="Acid proteases"/>
    <property type="match status" value="1"/>
</dbReference>
<keyword evidence="14" id="KW-0695">RNA-directed DNA polymerase</keyword>
<dbReference type="Gene3D" id="3.30.70.270">
    <property type="match status" value="2"/>
</dbReference>
<keyword evidence="9" id="KW-0862">Zinc</keyword>
<dbReference type="PANTHER" id="PTHR37984:SF5">
    <property type="entry name" value="PROTEIN NYNRIN-LIKE"/>
    <property type="match status" value="1"/>
</dbReference>
<proteinExistence type="predicted"/>
<dbReference type="Pfam" id="PF17919">
    <property type="entry name" value="RT_RNaseH_2"/>
    <property type="match status" value="1"/>
</dbReference>
<sequence length="1681" mass="191899">MPPKSAPMTQAAIRRMIKESVDATIIVERARQANVRNDASGSGPVRGQDTALVVRAVELRRWFEKTESVFEISECAEGKKTEMKQLMTAEFYPIEEIQRMEHELWNLRVKEYDIVTYTQRFNELALMCPRMVKPERVKVDAYIRGLTDNIKGEVTSSKPVDLNEAVRRNSSGKGNQKDNSRQTLQNNQNQGNTRAMVTAPTDGKLPLCERCFTRHVSQCTIKCHKCGKIRHKARYCREKSVAMGANAQPIWTCYDCGEQGHTRNRCLKKVKQEEVGEVRGRAYAIKDAEPKGPNVVTGTFLLNNRYASVLFDSGSDRSFVNTRFSSLLDIKPIKIEDSYEVELADGRVVSTNTVLKGCTLSLVNHIFEIDLMPIKLGTFDVIIGMDWLVKHDAVIVCGEKVVRIPYGNKTLIVKGDKGGSRLKIILCIKARKYVEQGCHLFLAHVTKKKSKEKRMEDVPVIRDFPEVFPEELPGLPPPRQVEFRIDLVPGAAPVARAPYRLAPSEMKELSVQLQELLEKGFIRPSSSPWGAPVLFVKKKDGSFRMCIDYRELNKLTIKNRYPLPRIDDLFDQLQGSSVYSKIDLRSGYHQLRIKEEDIPITAFRTRYGHFEFQVMPFGLTNAPAVFMDLMNRVCKPYLDKFVIVFIDDILVYSKDEEEHGKHLKIVLELLKKERLYAKFLKCDFWLDSRQFLGHVIDRNGVHVDPAKVEAIKSWAVPMTPTEVRQFLVLAGYYRRFIEGFSLISKPLTKLTQKNKKYEWGKEEETFQTLRQKLCSAPILALLEGTEDFMVYCDASLKGYGVVLMQREKVIAYASRQLKVHEENYTNHDLELGAVVFALRLWRHYLYGTKIKPLLVRDLMMTVHNDLPKQIHEAQKEAMKKKYVRKENLGRLIKSIFEFCPDGTCCLRIVFGFYDSWPNMKADIATYVSKCLTCAKVKAEHQKPSRLLQQPEIPVWKWERITMDFVSGLPRTPSGHGVPVSIISDRDSHFTSNFYRSLQEALGTNLDMSTAYHPQKDGQILRLHHMKLCTEESADHLYARVRLGIANSLVQNCSGDRRDDCSTIKNRLLAARSRQKSYADKRAKPLEFEVGDMVLLKVSPWKGAVRFGKRGKLSPRYIGPFKILARVGPVAYSLELPEELKGIHSTFHVSNLKKCLAEGDVVVLIDEIQLDDKLHMIEEPVEVVDREIDSGLAVLMFKQGDDPIDAINKMMSFLSTVVSSRQQRAVKCFNCHGEGHMARQCPKPKRKRDATWFRDKVLLVEAQGSGKVLNEEELEFLADPGVVEGPVTQTIITHNADYQANNLDAYDSDCDDFSTAKAVLMANLSSYGPDALSKVPHSENTHNDMLNQSVQEMSYSEQTHLVNYPENEITSDSNIIPYSQYLLETKNAAVQDINFSTQQDAMILSVFEQLSNQVTNCNKVNKDNLIANEFLSAELERYKERVKLLEERQNVDLSTREKLIMDNIIQGKNVQFADFEKELNSLKQTLSEQLKENELLTETFNILKNESKEKENKNIDKDIFLENKVKKLNNIVYKIALGFQNPFYLKKAQQITPMIYDGSVIAKETNAISIADSEETLMLEDESRSKMLLKQSDPKVLEKKVNIKPINYAELNRLSEDFGKRFVPQQDLFDEQAFRLLTSHPNTEQSASSPVKIEAPRELPKVSMVNTSLKSLNTILANLTLW</sequence>
<keyword evidence="3" id="KW-0548">Nucleotidyltransferase</keyword>
<dbReference type="CDD" id="cd00303">
    <property type="entry name" value="retropepsin_like"/>
    <property type="match status" value="1"/>
</dbReference>
<dbReference type="PANTHER" id="PTHR37984">
    <property type="entry name" value="PROTEIN CBG26694"/>
    <property type="match status" value="1"/>
</dbReference>
<dbReference type="Gene3D" id="3.10.10.10">
    <property type="entry name" value="HIV Type 1 Reverse Transcriptase, subunit A, domain 1"/>
    <property type="match status" value="1"/>
</dbReference>
<feature type="domain" description="CCHC-type" evidence="12">
    <location>
        <begin position="1226"/>
        <end position="1242"/>
    </location>
</feature>
<feature type="compositionally biased region" description="Low complexity" evidence="11">
    <location>
        <begin position="182"/>
        <end position="193"/>
    </location>
</feature>
<organism evidence="14 15">
    <name type="scientific">Tanacetum coccineum</name>
    <dbReference type="NCBI Taxonomy" id="301880"/>
    <lineage>
        <taxon>Eukaryota</taxon>
        <taxon>Viridiplantae</taxon>
        <taxon>Streptophyta</taxon>
        <taxon>Embryophyta</taxon>
        <taxon>Tracheophyta</taxon>
        <taxon>Spermatophyta</taxon>
        <taxon>Magnoliopsida</taxon>
        <taxon>eudicotyledons</taxon>
        <taxon>Gunneridae</taxon>
        <taxon>Pentapetalae</taxon>
        <taxon>asterids</taxon>
        <taxon>campanulids</taxon>
        <taxon>Asterales</taxon>
        <taxon>Asteraceae</taxon>
        <taxon>Asteroideae</taxon>
        <taxon>Anthemideae</taxon>
        <taxon>Anthemidinae</taxon>
        <taxon>Tanacetum</taxon>
    </lineage>
</organism>
<dbReference type="Pfam" id="PF03732">
    <property type="entry name" value="Retrotrans_gag"/>
    <property type="match status" value="1"/>
</dbReference>
<keyword evidence="9" id="KW-0863">Zinc-finger</keyword>
<dbReference type="SMART" id="SM00343">
    <property type="entry name" value="ZnF_C2HC"/>
    <property type="match status" value="3"/>
</dbReference>
<keyword evidence="9" id="KW-0479">Metal-binding</keyword>
<dbReference type="SUPFAM" id="SSF53098">
    <property type="entry name" value="Ribonuclease H-like"/>
    <property type="match status" value="1"/>
</dbReference>